<name>A0A8J7DV68_9CYAN</name>
<proteinExistence type="predicted"/>
<evidence type="ECO:0000313" key="3">
    <source>
        <dbReference type="Proteomes" id="UP000654482"/>
    </source>
</evidence>
<dbReference type="SUPFAM" id="SSF51182">
    <property type="entry name" value="RmlC-like cupins"/>
    <property type="match status" value="1"/>
</dbReference>
<keyword evidence="3" id="KW-1185">Reference proteome</keyword>
<dbReference type="EMBL" id="JADEWZ010000008">
    <property type="protein sequence ID" value="MBE9115597.1"/>
    <property type="molecule type" value="Genomic_DNA"/>
</dbReference>
<accession>A0A8J7DV68</accession>
<organism evidence="2 3">
    <name type="scientific">Lusitaniella coriacea LEGE 07157</name>
    <dbReference type="NCBI Taxonomy" id="945747"/>
    <lineage>
        <taxon>Bacteria</taxon>
        <taxon>Bacillati</taxon>
        <taxon>Cyanobacteriota</taxon>
        <taxon>Cyanophyceae</taxon>
        <taxon>Spirulinales</taxon>
        <taxon>Lusitaniellaceae</taxon>
        <taxon>Lusitaniella</taxon>
    </lineage>
</organism>
<dbReference type="Pfam" id="PF12973">
    <property type="entry name" value="Cupin_7"/>
    <property type="match status" value="1"/>
</dbReference>
<sequence length="114" mass="12861">MLKQIFINTNTEQWLNLEQFPGTKIMPLAEPVSQGSIHRLQMTAGTVIPIHFHPCDEYVYVLKGIIETGGRQCEQGSFWFTPANTQNGLHKAITDVELLTLRLGAMGVFEEIEM</sequence>
<feature type="domain" description="ChrR-like cupin" evidence="1">
    <location>
        <begin position="4"/>
        <end position="104"/>
    </location>
</feature>
<dbReference type="InterPro" id="IPR025979">
    <property type="entry name" value="ChrR-like_cupin_dom"/>
</dbReference>
<dbReference type="AlphaFoldDB" id="A0A8J7DV68"/>
<dbReference type="InterPro" id="IPR014710">
    <property type="entry name" value="RmlC-like_jellyroll"/>
</dbReference>
<protein>
    <submittedName>
        <fullName evidence="2">Cupin domain-containing protein</fullName>
    </submittedName>
</protein>
<dbReference type="Proteomes" id="UP000654482">
    <property type="component" value="Unassembled WGS sequence"/>
</dbReference>
<evidence type="ECO:0000259" key="1">
    <source>
        <dbReference type="Pfam" id="PF12973"/>
    </source>
</evidence>
<dbReference type="RefSeq" id="WP_194028693.1">
    <property type="nucleotide sequence ID" value="NZ_JADEWZ010000008.1"/>
</dbReference>
<dbReference type="InterPro" id="IPR011051">
    <property type="entry name" value="RmlC_Cupin_sf"/>
</dbReference>
<comment type="caution">
    <text evidence="2">The sequence shown here is derived from an EMBL/GenBank/DDBJ whole genome shotgun (WGS) entry which is preliminary data.</text>
</comment>
<evidence type="ECO:0000313" key="2">
    <source>
        <dbReference type="EMBL" id="MBE9115597.1"/>
    </source>
</evidence>
<dbReference type="Gene3D" id="2.60.120.10">
    <property type="entry name" value="Jelly Rolls"/>
    <property type="match status" value="1"/>
</dbReference>
<reference evidence="2" key="1">
    <citation type="submission" date="2020-10" db="EMBL/GenBank/DDBJ databases">
        <authorList>
            <person name="Castelo-Branco R."/>
            <person name="Eusebio N."/>
            <person name="Adriana R."/>
            <person name="Vieira A."/>
            <person name="Brugerolle De Fraissinette N."/>
            <person name="Rezende De Castro R."/>
            <person name="Schneider M.P."/>
            <person name="Vasconcelos V."/>
            <person name="Leao P.N."/>
        </authorList>
    </citation>
    <scope>NUCLEOTIDE SEQUENCE</scope>
    <source>
        <strain evidence="2">LEGE 07157</strain>
    </source>
</reference>
<gene>
    <name evidence="2" type="ORF">IQ249_06770</name>
</gene>